<dbReference type="EMBL" id="JALJOR010000002">
    <property type="protein sequence ID" value="KAK9823894.1"/>
    <property type="molecule type" value="Genomic_DNA"/>
</dbReference>
<keyword evidence="2" id="KW-0472">Membrane</keyword>
<evidence type="ECO:0000313" key="3">
    <source>
        <dbReference type="EMBL" id="KAK9823894.1"/>
    </source>
</evidence>
<evidence type="ECO:0000256" key="2">
    <source>
        <dbReference type="SAM" id="Phobius"/>
    </source>
</evidence>
<proteinExistence type="predicted"/>
<evidence type="ECO:0000256" key="1">
    <source>
        <dbReference type="SAM" id="MobiDB-lite"/>
    </source>
</evidence>
<feature type="transmembrane region" description="Helical" evidence="2">
    <location>
        <begin position="1374"/>
        <end position="1395"/>
    </location>
</feature>
<accession>A0AAW1QR14</accession>
<feature type="region of interest" description="Disordered" evidence="1">
    <location>
        <begin position="291"/>
        <end position="317"/>
    </location>
</feature>
<keyword evidence="4" id="KW-1185">Reference proteome</keyword>
<dbReference type="InterPro" id="IPR029052">
    <property type="entry name" value="Metallo-depent_PP-like"/>
</dbReference>
<feature type="transmembrane region" description="Helical" evidence="2">
    <location>
        <begin position="16"/>
        <end position="34"/>
    </location>
</feature>
<name>A0AAW1QR14_9CHLO</name>
<dbReference type="SUPFAM" id="SSF56300">
    <property type="entry name" value="Metallo-dependent phosphatases"/>
    <property type="match status" value="1"/>
</dbReference>
<feature type="region of interest" description="Disordered" evidence="1">
    <location>
        <begin position="487"/>
        <end position="506"/>
    </location>
</feature>
<keyword evidence="2" id="KW-0812">Transmembrane</keyword>
<sequence length="1512" mass="163478">MPRTRPTTKSFEHTHISVYIVGLFAVACVFYDSTQGIIQKYEINKKWFYLYGAIIFFAYLYLRPLIRRTVGSASRGYINFYSVYIAWLCSAVFLHLPGFQTLGIDVKTDLSILLAIFLLSLVALTVMHGLYALGAFLKVLTPSLYNPTAGRTELLSIVFLNSMNLAVACSTYYSFCGNAGGGGQAWSNSLIGDFKAAVCQKWLHPVGSSSHPAFSRWVIYGEAAGHKEPDGAMLPYINVDIPFDGLGLVGMPAADVISPVFTLWITLVLLYMVNSMADYQAARVMKAAHTSELRKAHGSSSRRRARRSRRRRSADFYQEKGNAADLARRISLEMMTRSQSTQLPLHGMGGLLRTVSQGLQGHLLNTGGGRGSLDLQGSLPLSSKGSISKWPSQGLNSWQTGPGMAKMPSQLSRGLPNVQEAEPAVQPARASFDGAEAASEDAPQPNFLPMFPWYSGTSADMYRTIFDLLVSLKLFLGRYDMRTMQAATAGVPPGGGRDPPREGDGFTFEHLAAKDQLWMDFAADTGDGGDPTYSVARAMAAPLLHVTVPPAMSAQIPVAPLRSSASAPEPAKPSSEHSFYEDADSPRSLETESSSGLDTPRVDGPAGSFPGPNDGPANVRVLPRGDVLILGGDLAYPNPSNETYELRFFRPFEAALPPPPHVHPGRLVVNKPDLPLYEDMQLPTACHCPPSGCAQHSSLGGTRHTGDLHCRSCAAAEALRRYDGPTCFAIPGNHDWIDGLETFQRHIQHKGWLGGWLLPQEKSYFALRLPHGWWLFGLDLALVEDIDMCQCRYFARIADERMGPDDQVILVTHQPHWLTDWFAEEASCHNLRQLIRAHLRGRARVHLAGDLHFYMRHSFKPSAPAPKPSNSDHLNSVDAMQPTSPGASSFSQAASVNTPLGTSPDSARSGLSVSFARSGRVTPLGSSPTGSFVLGGKSRLGGPHLPSIKINAAASTASSVGEQSRASSIISSDDLAEIHNMKEIYQELAEVLGADANGPAVASAVRGNLHPYDPEHLIVNGLGGAFLHPTHVFANARFASIPDPAADAAFVRGSLRKARTPKGDSPKGGSPKGGSPRGGSPRGGSPRISRRVVANGEVGVGKLGANEGADVAGGGGEFRCMAAYPSPERSTQLGRQNIHVFRLKNTRFDVIGGALYFMLVVSMLPRCTSVSAIVDAHNLPEAIAMFFSAAADAIVALFSESYLSLAALGFMFVMSLGFARSGGIGATSDNSAALKSESFCASLTSRARSGGVLTQVVFAGMHTGTHLAAAIIAMVLLELGVETCIRYESIGKEGYHSLYRDYLAFEAQHFPDPMGVRVKVARFSCNLYPGVIKIAMAVFDVPEAIAVARSAICSAGSIAGLTRLQASAYYLGMLAYYWVLVTPAVAFIFGCYLYICVNWFHVHYDEAFSSLRIPHYKGFSRIHINTDGDLEIYGLAMDKVPCQWREDPRWRGPVGGGRRLQPSHKAEYPSRWLPVLDRRRFDASQDGADGTEVKAVDYLVVPKKRPPFSAAT</sequence>
<feature type="transmembrane region" description="Helical" evidence="2">
    <location>
        <begin position="110"/>
        <end position="133"/>
    </location>
</feature>
<feature type="transmembrane region" description="Helical" evidence="2">
    <location>
        <begin position="78"/>
        <end position="98"/>
    </location>
</feature>
<feature type="region of interest" description="Disordered" evidence="1">
    <location>
        <begin position="562"/>
        <end position="620"/>
    </location>
</feature>
<gene>
    <name evidence="3" type="ORF">WJX72_006230</name>
</gene>
<feature type="compositionally biased region" description="Gly residues" evidence="1">
    <location>
        <begin position="1070"/>
        <end position="1082"/>
    </location>
</feature>
<dbReference type="PANTHER" id="PTHR34211">
    <property type="entry name" value="CALCINEURIN-LIKE METALLO-PHOSPHOESTERASE SUPERFAMILY PROTEIN"/>
    <property type="match status" value="1"/>
</dbReference>
<dbReference type="Proteomes" id="UP001489004">
    <property type="component" value="Unassembled WGS sequence"/>
</dbReference>
<feature type="compositionally biased region" description="Basic and acidic residues" evidence="1">
    <location>
        <begin position="574"/>
        <end position="590"/>
    </location>
</feature>
<feature type="region of interest" description="Disordered" evidence="1">
    <location>
        <begin position="862"/>
        <end position="909"/>
    </location>
</feature>
<feature type="compositionally biased region" description="Low complexity" evidence="1">
    <location>
        <begin position="563"/>
        <end position="573"/>
    </location>
</feature>
<reference evidence="3 4" key="1">
    <citation type="journal article" date="2024" name="Nat. Commun.">
        <title>Phylogenomics reveals the evolutionary origins of lichenization in chlorophyte algae.</title>
        <authorList>
            <person name="Puginier C."/>
            <person name="Libourel C."/>
            <person name="Otte J."/>
            <person name="Skaloud P."/>
            <person name="Haon M."/>
            <person name="Grisel S."/>
            <person name="Petersen M."/>
            <person name="Berrin J.G."/>
            <person name="Delaux P.M."/>
            <person name="Dal Grande F."/>
            <person name="Keller J."/>
        </authorList>
    </citation>
    <scope>NUCLEOTIDE SEQUENCE [LARGE SCALE GENOMIC DNA]</scope>
    <source>
        <strain evidence="3 4">SAG 2043</strain>
    </source>
</reference>
<evidence type="ECO:0000313" key="4">
    <source>
        <dbReference type="Proteomes" id="UP001489004"/>
    </source>
</evidence>
<feature type="region of interest" description="Disordered" evidence="1">
    <location>
        <begin position="1055"/>
        <end position="1090"/>
    </location>
</feature>
<feature type="compositionally biased region" description="Polar residues" evidence="1">
    <location>
        <begin position="881"/>
        <end position="909"/>
    </location>
</feature>
<organism evidence="3 4">
    <name type="scientific">[Myrmecia] bisecta</name>
    <dbReference type="NCBI Taxonomy" id="41462"/>
    <lineage>
        <taxon>Eukaryota</taxon>
        <taxon>Viridiplantae</taxon>
        <taxon>Chlorophyta</taxon>
        <taxon>core chlorophytes</taxon>
        <taxon>Trebouxiophyceae</taxon>
        <taxon>Trebouxiales</taxon>
        <taxon>Trebouxiaceae</taxon>
        <taxon>Myrmecia</taxon>
    </lineage>
</organism>
<protein>
    <recommendedName>
        <fullName evidence="5">Calcineurin-like phosphoesterase domain-containing protein</fullName>
    </recommendedName>
</protein>
<dbReference type="PROSITE" id="PS51257">
    <property type="entry name" value="PROKAR_LIPOPROTEIN"/>
    <property type="match status" value="1"/>
</dbReference>
<dbReference type="PANTHER" id="PTHR34211:SF3">
    <property type="entry name" value="CALCINEURIN-LIKE METALLO-PHOSPHOESTERASE SUPERFAMILY PROTEIN"/>
    <property type="match status" value="1"/>
</dbReference>
<feature type="transmembrane region" description="Helical" evidence="2">
    <location>
        <begin position="46"/>
        <end position="66"/>
    </location>
</feature>
<feature type="region of interest" description="Disordered" evidence="1">
    <location>
        <begin position="399"/>
        <end position="441"/>
    </location>
</feature>
<feature type="compositionally biased region" description="Basic residues" evidence="1">
    <location>
        <begin position="296"/>
        <end position="312"/>
    </location>
</feature>
<comment type="caution">
    <text evidence="3">The sequence shown here is derived from an EMBL/GenBank/DDBJ whole genome shotgun (WGS) entry which is preliminary data.</text>
</comment>
<keyword evidence="2" id="KW-1133">Transmembrane helix</keyword>
<evidence type="ECO:0008006" key="5">
    <source>
        <dbReference type="Google" id="ProtNLM"/>
    </source>
</evidence>